<reference evidence="2 3" key="2">
    <citation type="journal article" date="2013" name="PLoS ONE">
        <title>Whole genome mapping and re-organization of the nuclear and mitochondrial genomes of Babesia microti isolates.</title>
        <authorList>
            <person name="Cornillot E."/>
            <person name="Dassouli A."/>
            <person name="Garg A."/>
            <person name="Pachikara N."/>
            <person name="Randazzo S."/>
            <person name="Depoix D."/>
            <person name="Carcy B."/>
            <person name="Delbecq S."/>
            <person name="Frutos R."/>
            <person name="Silva J.C."/>
            <person name="Sutton R."/>
            <person name="Krause P.J."/>
            <person name="Mamoun C.B."/>
        </authorList>
    </citation>
    <scope>NUCLEOTIDE SEQUENCE [LARGE SCALE GENOMIC DNA]</scope>
    <source>
        <strain evidence="2 3">RI</strain>
    </source>
</reference>
<gene>
    <name evidence="2" type="ORF">BMR1_01G00930</name>
</gene>
<organism evidence="2 3">
    <name type="scientific">Babesia microti (strain RI)</name>
    <dbReference type="NCBI Taxonomy" id="1133968"/>
    <lineage>
        <taxon>Eukaryota</taxon>
        <taxon>Sar</taxon>
        <taxon>Alveolata</taxon>
        <taxon>Apicomplexa</taxon>
        <taxon>Aconoidasida</taxon>
        <taxon>Piroplasmida</taxon>
        <taxon>Babesiidae</taxon>
        <taxon>Babesia</taxon>
    </lineage>
</organism>
<reference evidence="2 3" key="3">
    <citation type="journal article" date="2016" name="Sci. Rep.">
        <title>Genome-wide diversity and gene expression profiling of Babesia microti isolates identify polymorphic genes that mediate host-pathogen interactions.</title>
        <authorList>
            <person name="Silva J.C."/>
            <person name="Cornillot E."/>
            <person name="McCracken C."/>
            <person name="Usmani-Brown S."/>
            <person name="Dwivedi A."/>
            <person name="Ifeonu O.O."/>
            <person name="Crabtree J."/>
            <person name="Gotia H.T."/>
            <person name="Virji A.Z."/>
            <person name="Reynes C."/>
            <person name="Colinge J."/>
            <person name="Kumar V."/>
            <person name="Lawres L."/>
            <person name="Pazzi J.E."/>
            <person name="Pablo J.V."/>
            <person name="Hung C."/>
            <person name="Brancato J."/>
            <person name="Kumari P."/>
            <person name="Orvis J."/>
            <person name="Tretina K."/>
            <person name="Chibucos M."/>
            <person name="Ott S."/>
            <person name="Sadzewicz L."/>
            <person name="Sengamalay N."/>
            <person name="Shetty A.C."/>
            <person name="Su Q."/>
            <person name="Tallon L."/>
            <person name="Fraser C.M."/>
            <person name="Frutos R."/>
            <person name="Molina D.M."/>
            <person name="Krause P.J."/>
            <person name="Ben Mamoun C."/>
        </authorList>
    </citation>
    <scope>NUCLEOTIDE SEQUENCE [LARGE SCALE GENOMIC DNA]</scope>
    <source>
        <strain evidence="2 3">RI</strain>
    </source>
</reference>
<dbReference type="GeneID" id="24423260"/>
<dbReference type="SUPFAM" id="SSF50249">
    <property type="entry name" value="Nucleic acid-binding proteins"/>
    <property type="match status" value="1"/>
</dbReference>
<dbReference type="OrthoDB" id="365719at2759"/>
<evidence type="ECO:0000313" key="3">
    <source>
        <dbReference type="Proteomes" id="UP000002899"/>
    </source>
</evidence>
<evidence type="ECO:0000256" key="1">
    <source>
        <dbReference type="SAM" id="MobiDB-lite"/>
    </source>
</evidence>
<name>A0A1N6LWI5_BABMR</name>
<proteinExistence type="predicted"/>
<evidence type="ECO:0000313" key="2">
    <source>
        <dbReference type="EMBL" id="SIO73226.1"/>
    </source>
</evidence>
<reference evidence="2 3" key="1">
    <citation type="journal article" date="2012" name="Nucleic Acids Res.">
        <title>Sequencing of the smallest Apicomplexan genome from the human pathogen Babesia microti.</title>
        <authorList>
            <person name="Cornillot E."/>
            <person name="Hadj-Kaddour K."/>
            <person name="Dassouli A."/>
            <person name="Noel B."/>
            <person name="Ranwez V."/>
            <person name="Vacherie B."/>
            <person name="Augagneur Y."/>
            <person name="Bres V."/>
            <person name="Duclos A."/>
            <person name="Randazzo S."/>
            <person name="Carcy B."/>
            <person name="Debierre-Grockiego F."/>
            <person name="Delbecq S."/>
            <person name="Moubri-Menage K."/>
            <person name="Shams-Eldin H."/>
            <person name="Usmani-Brown S."/>
            <person name="Bringaud F."/>
            <person name="Wincker P."/>
            <person name="Vivares C.P."/>
            <person name="Schwarz R.T."/>
            <person name="Schetters T.P."/>
            <person name="Krause P.J."/>
            <person name="Gorenflot A."/>
            <person name="Berry V."/>
            <person name="Barbe V."/>
            <person name="Ben Mamoun C."/>
        </authorList>
    </citation>
    <scope>NUCLEOTIDE SEQUENCE [LARGE SCALE GENOMIC DNA]</scope>
    <source>
        <strain evidence="2 3">RI</strain>
    </source>
</reference>
<dbReference type="InterPro" id="IPR012340">
    <property type="entry name" value="NA-bd_OB-fold"/>
</dbReference>
<keyword evidence="3" id="KW-1185">Reference proteome</keyword>
<feature type="compositionally biased region" description="Polar residues" evidence="1">
    <location>
        <begin position="99"/>
        <end position="108"/>
    </location>
</feature>
<sequence>MGEDYEVIEDGGFDDYASNSDCEFYPKEAGEEEAKDAENDDIVEIINDAASNGEFIALGTIPRVGQSDIISSQTTKTNNKSSNKVNRRYKKNCTESKAGDNTSITPTSSHKKDARLTSSTNVLPYSIFSKVTVNPTITNGPQLNVSGDEYVTINFPVCKMQSQQRLYIEALQSAINKNWSFINAHPDCIDLALELGMKAARDELINGKGRVPATTATNANSDSEIYHTLESLNRNVERVNIYVVALEMIQTVNPNSTSNYFHTINYKVTDPSVFNNEKFAKVDFSLQLKFKLHPGNGINCEEKDCNCHFHISAGDIIRARRVKVKYNSDNNNFVHVNLYIIGKVTSIRLWNLDKEDFNILYNGINTTITDYDLERVQTLKGFAKRILSENELLCISSYMNTLDNISTAPQDYLCFVKYAEKDSIYVIDRPDQAPVRVTFSLLIAKNVLESKNPISPGDWIKLRSFRRPLEPGKTIGPCLSCSDIARITRLWEGCKEVVTLKEYFAKSNEYFRVDSNVQPFRSIGMPSYIKRQRYSSRSGNLIDRVENTRPSLISEATKFSSVFPTDGVHQFPVKLTGLKRMNKAQSQELEEGEIVL</sequence>
<dbReference type="Proteomes" id="UP000002899">
    <property type="component" value="Chromosome I"/>
</dbReference>
<dbReference type="KEGG" id="bmic:BMR1_01G00930"/>
<dbReference type="AlphaFoldDB" id="A0A1N6LWI5"/>
<accession>A0A1N6LWI5</accession>
<dbReference type="VEuPathDB" id="PiroplasmaDB:BMR1_01G00930"/>
<feature type="region of interest" description="Disordered" evidence="1">
    <location>
        <begin position="93"/>
        <end position="116"/>
    </location>
</feature>
<dbReference type="Gene3D" id="2.40.50.140">
    <property type="entry name" value="Nucleic acid-binding proteins"/>
    <property type="match status" value="1"/>
</dbReference>
<dbReference type="RefSeq" id="XP_021337333.1">
    <property type="nucleotide sequence ID" value="XM_021481864.1"/>
</dbReference>
<protein>
    <submittedName>
        <fullName evidence="2">Uncharacterized protein</fullName>
    </submittedName>
</protein>
<dbReference type="EMBL" id="FO082871">
    <property type="protein sequence ID" value="SIO73226.1"/>
    <property type="molecule type" value="Genomic_DNA"/>
</dbReference>